<evidence type="ECO:0000256" key="1">
    <source>
        <dbReference type="ARBA" id="ARBA00019232"/>
    </source>
</evidence>
<name>A0AA37SHN5_9PROT</name>
<gene>
    <name evidence="4" type="ORF">GCM10007872_28320</name>
</gene>
<dbReference type="Gene3D" id="2.10.109.10">
    <property type="entry name" value="Umud Fragment, subunit A"/>
    <property type="match status" value="1"/>
</dbReference>
<comment type="caution">
    <text evidence="4">The sequence shown here is derived from an EMBL/GenBank/DDBJ whole genome shotgun (WGS) entry which is preliminary data.</text>
</comment>
<feature type="domain" description="Peptidase S26" evidence="3">
    <location>
        <begin position="2"/>
        <end position="102"/>
    </location>
</feature>
<accession>A0AA37SHN5</accession>
<dbReference type="InterPro" id="IPR000223">
    <property type="entry name" value="Pept_S26A_signal_pept_1"/>
</dbReference>
<dbReference type="GO" id="GO:0009003">
    <property type="term" value="F:signal peptidase activity"/>
    <property type="evidence" value="ECO:0007669"/>
    <property type="project" value="UniProtKB-EC"/>
</dbReference>
<organism evidence="4 5">
    <name type="scientific">Gluconobacter sphaericus NBRC 12467</name>
    <dbReference type="NCBI Taxonomy" id="1307951"/>
    <lineage>
        <taxon>Bacteria</taxon>
        <taxon>Pseudomonadati</taxon>
        <taxon>Pseudomonadota</taxon>
        <taxon>Alphaproteobacteria</taxon>
        <taxon>Acetobacterales</taxon>
        <taxon>Acetobacteraceae</taxon>
        <taxon>Gluconobacter</taxon>
    </lineage>
</organism>
<dbReference type="GO" id="GO:0016020">
    <property type="term" value="C:membrane"/>
    <property type="evidence" value="ECO:0007669"/>
    <property type="project" value="UniProtKB-SubCell"/>
</dbReference>
<dbReference type="SUPFAM" id="SSF51306">
    <property type="entry name" value="LexA/Signal peptidase"/>
    <property type="match status" value="1"/>
</dbReference>
<dbReference type="PRINTS" id="PR00727">
    <property type="entry name" value="LEADERPTASE"/>
</dbReference>
<comment type="subcellular location">
    <subcellularLocation>
        <location evidence="2">Membrane</location>
        <topology evidence="2">Single-pass type II membrane protein</topology>
    </subcellularLocation>
</comment>
<dbReference type="Proteomes" id="UP001156708">
    <property type="component" value="Unassembled WGS sequence"/>
</dbReference>
<reference evidence="5" key="1">
    <citation type="journal article" date="2019" name="Int. J. Syst. Evol. Microbiol.">
        <title>The Global Catalogue of Microorganisms (GCM) 10K type strain sequencing project: providing services to taxonomists for standard genome sequencing and annotation.</title>
        <authorList>
            <consortium name="The Broad Institute Genomics Platform"/>
            <consortium name="The Broad Institute Genome Sequencing Center for Infectious Disease"/>
            <person name="Wu L."/>
            <person name="Ma J."/>
        </authorList>
    </citation>
    <scope>NUCLEOTIDE SEQUENCE [LARGE SCALE GENOMIC DNA]</scope>
    <source>
        <strain evidence="5">NBRC 12467</strain>
    </source>
</reference>
<dbReference type="NCBIfam" id="TIGR02227">
    <property type="entry name" value="sigpep_I_bact"/>
    <property type="match status" value="1"/>
</dbReference>
<evidence type="ECO:0000256" key="2">
    <source>
        <dbReference type="RuleBase" id="RU362042"/>
    </source>
</evidence>
<dbReference type="EMBL" id="BSNZ01000029">
    <property type="protein sequence ID" value="GLQ85922.1"/>
    <property type="molecule type" value="Genomic_DNA"/>
</dbReference>
<keyword evidence="2" id="KW-0645">Protease</keyword>
<dbReference type="InterPro" id="IPR019533">
    <property type="entry name" value="Peptidase_S26"/>
</dbReference>
<comment type="similarity">
    <text evidence="2">Belongs to the peptidase S26 family.</text>
</comment>
<keyword evidence="2" id="KW-0378">Hydrolase</keyword>
<dbReference type="Pfam" id="PF10502">
    <property type="entry name" value="Peptidase_S26"/>
    <property type="match status" value="1"/>
</dbReference>
<evidence type="ECO:0000259" key="3">
    <source>
        <dbReference type="Pfam" id="PF10502"/>
    </source>
</evidence>
<dbReference type="GO" id="GO:0004252">
    <property type="term" value="F:serine-type endopeptidase activity"/>
    <property type="evidence" value="ECO:0007669"/>
    <property type="project" value="InterPro"/>
</dbReference>
<protein>
    <recommendedName>
        <fullName evidence="1 2">Signal peptidase I</fullName>
        <ecNumber evidence="2">3.4.21.89</ecNumber>
    </recommendedName>
</protein>
<dbReference type="AlphaFoldDB" id="A0AA37SHN5"/>
<dbReference type="EC" id="3.4.21.89" evidence="2"/>
<evidence type="ECO:0000313" key="5">
    <source>
        <dbReference type="Proteomes" id="UP001156708"/>
    </source>
</evidence>
<dbReference type="InterPro" id="IPR036286">
    <property type="entry name" value="LexA/Signal_pep-like_sf"/>
</dbReference>
<sequence>MHQTWIKRVIGLSGDRIALAHGHVFLNRTELPWKDLGAAHEENHKGVWVPVERYEEILPGNIHHDILKISQDGELDNVAPFTVPTDHLFVMDDNQDNSAESRDRLRPH</sequence>
<evidence type="ECO:0000313" key="4">
    <source>
        <dbReference type="EMBL" id="GLQ85922.1"/>
    </source>
</evidence>
<keyword evidence="5" id="KW-1185">Reference proteome</keyword>
<proteinExistence type="inferred from homology"/>
<dbReference type="GO" id="GO:0006465">
    <property type="term" value="P:signal peptide processing"/>
    <property type="evidence" value="ECO:0007669"/>
    <property type="project" value="InterPro"/>
</dbReference>
<comment type="catalytic activity">
    <reaction evidence="2">
        <text>Cleavage of hydrophobic, N-terminal signal or leader sequences from secreted and periplasmic proteins.</text>
        <dbReference type="EC" id="3.4.21.89"/>
    </reaction>
</comment>